<dbReference type="CDD" id="cd00839">
    <property type="entry name" value="MPP_PAPs"/>
    <property type="match status" value="1"/>
</dbReference>
<sequence length="438" mass="49009">MKLNINFNILLVVLLVLLRCNSIESSSADSGSDEGQFPQSIKLSVTGKSNEMLVSWFTNNQIGNSFVQYSLSVANLVKYGAGSKKGVVTVNGKSEKFSTWTGYSNAVVLSGLEPMTTYYYQCGGSTSLILSEISSFTTSNFSTDGSYSNHVTPFTIAVYGDMGYGGGYNNTVKVLQDNLPQYAMIIHVGDIAYADYDKVEQGNQTIWNDFLQSIQSVTSKLPYMTTPGNHDVFYSFTAYQTTFNMPGSSSMPWYSFDYNGVHFLSFSTESDLAPFTQQYQWIKSDLESHRKQNPSGWIIAYAHRPYYCSTNVDWCRKQTLRALIESTIGELFQTYNVDLYLAGHSHAAELTLPTYKQTPIGSFENPGATIHLTLGAAGNQEGLDYNYVEPAPLWSSFRVSELGFGQFHIYNSTHILWQFITDKDTVLDEKWIVKGYFD</sequence>
<dbReference type="Gene3D" id="2.60.40.380">
    <property type="entry name" value="Purple acid phosphatase-like, N-terminal"/>
    <property type="match status" value="1"/>
</dbReference>
<dbReference type="KEGG" id="dpp:DICPUDRAFT_93173"/>
<organism evidence="7 8">
    <name type="scientific">Dictyostelium purpureum</name>
    <name type="common">Slime mold</name>
    <dbReference type="NCBI Taxonomy" id="5786"/>
    <lineage>
        <taxon>Eukaryota</taxon>
        <taxon>Amoebozoa</taxon>
        <taxon>Evosea</taxon>
        <taxon>Eumycetozoa</taxon>
        <taxon>Dictyostelia</taxon>
        <taxon>Dictyosteliales</taxon>
        <taxon>Dictyosteliaceae</taxon>
        <taxon>Dictyostelium</taxon>
    </lineage>
</organism>
<gene>
    <name evidence="7" type="ORF">DICPUDRAFT_93173</name>
</gene>
<name>F1A3B9_DICPU</name>
<dbReference type="GO" id="GO:0046872">
    <property type="term" value="F:metal ion binding"/>
    <property type="evidence" value="ECO:0007669"/>
    <property type="project" value="InterPro"/>
</dbReference>
<dbReference type="PANTHER" id="PTHR45867">
    <property type="entry name" value="PURPLE ACID PHOSPHATASE"/>
    <property type="match status" value="1"/>
</dbReference>
<keyword evidence="3" id="KW-0378">Hydrolase</keyword>
<dbReference type="Pfam" id="PF00149">
    <property type="entry name" value="Metallophos"/>
    <property type="match status" value="1"/>
</dbReference>
<dbReference type="GO" id="GO:0003993">
    <property type="term" value="F:acid phosphatase activity"/>
    <property type="evidence" value="ECO:0000318"/>
    <property type="project" value="GO_Central"/>
</dbReference>
<feature type="signal peptide" evidence="3">
    <location>
        <begin position="1"/>
        <end position="25"/>
    </location>
</feature>
<dbReference type="SUPFAM" id="SSF49363">
    <property type="entry name" value="Purple acid phosphatase, N-terminal domain"/>
    <property type="match status" value="1"/>
</dbReference>
<evidence type="ECO:0000259" key="6">
    <source>
        <dbReference type="Pfam" id="PF16656"/>
    </source>
</evidence>
<dbReference type="InParanoid" id="F1A3B9"/>
<dbReference type="EMBL" id="GL871450">
    <property type="protein sequence ID" value="EGC29313.1"/>
    <property type="molecule type" value="Genomic_DNA"/>
</dbReference>
<evidence type="ECO:0000256" key="1">
    <source>
        <dbReference type="ARBA" id="ARBA00022729"/>
    </source>
</evidence>
<dbReference type="VEuPathDB" id="AmoebaDB:DICPUDRAFT_93173"/>
<feature type="chain" id="PRO_5005128798" description="Purple acid phosphatase" evidence="3">
    <location>
        <begin position="26"/>
        <end position="438"/>
    </location>
</feature>
<comment type="catalytic activity">
    <reaction evidence="3">
        <text>a phosphate monoester + H2O = an alcohol + phosphate</text>
        <dbReference type="Rhea" id="RHEA:15017"/>
        <dbReference type="ChEBI" id="CHEBI:15377"/>
        <dbReference type="ChEBI" id="CHEBI:30879"/>
        <dbReference type="ChEBI" id="CHEBI:43474"/>
        <dbReference type="ChEBI" id="CHEBI:67140"/>
        <dbReference type="EC" id="3.1.3.2"/>
    </reaction>
</comment>
<dbReference type="Proteomes" id="UP000001064">
    <property type="component" value="Unassembled WGS sequence"/>
</dbReference>
<dbReference type="InterPro" id="IPR029052">
    <property type="entry name" value="Metallo-depent_PP-like"/>
</dbReference>
<reference evidence="8" key="1">
    <citation type="journal article" date="2011" name="Genome Biol.">
        <title>Comparative genomics of the social amoebae Dictyostelium discoideum and Dictyostelium purpureum.</title>
        <authorList>
            <consortium name="US DOE Joint Genome Institute (JGI-PGF)"/>
            <person name="Sucgang R."/>
            <person name="Kuo A."/>
            <person name="Tian X."/>
            <person name="Salerno W."/>
            <person name="Parikh A."/>
            <person name="Feasley C.L."/>
            <person name="Dalin E."/>
            <person name="Tu H."/>
            <person name="Huang E."/>
            <person name="Barry K."/>
            <person name="Lindquist E."/>
            <person name="Shapiro H."/>
            <person name="Bruce D."/>
            <person name="Schmutz J."/>
            <person name="Salamov A."/>
            <person name="Fey P."/>
            <person name="Gaudet P."/>
            <person name="Anjard C."/>
            <person name="Babu M.M."/>
            <person name="Basu S."/>
            <person name="Bushmanova Y."/>
            <person name="van der Wel H."/>
            <person name="Katoh-Kurasawa M."/>
            <person name="Dinh C."/>
            <person name="Coutinho P.M."/>
            <person name="Saito T."/>
            <person name="Elias M."/>
            <person name="Schaap P."/>
            <person name="Kay R.R."/>
            <person name="Henrissat B."/>
            <person name="Eichinger L."/>
            <person name="Rivero F."/>
            <person name="Putnam N.H."/>
            <person name="West C.M."/>
            <person name="Loomis W.F."/>
            <person name="Chisholm R.L."/>
            <person name="Shaulsky G."/>
            <person name="Strassmann J.E."/>
            <person name="Queller D.C."/>
            <person name="Kuspa A."/>
            <person name="Grigoriev I.V."/>
        </authorList>
    </citation>
    <scope>NUCLEOTIDE SEQUENCE [LARGE SCALE GENOMIC DNA]</scope>
    <source>
        <strain evidence="8">QSDP1</strain>
    </source>
</reference>
<dbReference type="STRING" id="5786.F1A3B9"/>
<dbReference type="FunCoup" id="F1A3B9">
    <property type="interactions" value="2"/>
</dbReference>
<dbReference type="OMA" id="FTEFMHR"/>
<dbReference type="Gene3D" id="3.60.21.10">
    <property type="match status" value="1"/>
</dbReference>
<dbReference type="Pfam" id="PF14008">
    <property type="entry name" value="Metallophos_C"/>
    <property type="match status" value="1"/>
</dbReference>
<evidence type="ECO:0000256" key="2">
    <source>
        <dbReference type="ARBA" id="ARBA00023180"/>
    </source>
</evidence>
<dbReference type="Pfam" id="PF16656">
    <property type="entry name" value="Pur_ac_phosph_N"/>
    <property type="match status" value="1"/>
</dbReference>
<feature type="domain" description="Purple acid phosphatase C-terminal" evidence="5">
    <location>
        <begin position="368"/>
        <end position="429"/>
    </location>
</feature>
<dbReference type="EC" id="3.1.3.2" evidence="3"/>
<dbReference type="eggNOG" id="KOG1378">
    <property type="taxonomic scope" value="Eukaryota"/>
</dbReference>
<feature type="domain" description="Calcineurin-like phosphoesterase" evidence="4">
    <location>
        <begin position="155"/>
        <end position="347"/>
    </location>
</feature>
<dbReference type="InterPro" id="IPR041792">
    <property type="entry name" value="MPP_PAP"/>
</dbReference>
<feature type="domain" description="Purple acid phosphatase N-terminal" evidence="6">
    <location>
        <begin position="38"/>
        <end position="138"/>
    </location>
</feature>
<dbReference type="OrthoDB" id="45007at2759"/>
<evidence type="ECO:0000313" key="8">
    <source>
        <dbReference type="Proteomes" id="UP000001064"/>
    </source>
</evidence>
<evidence type="ECO:0000259" key="5">
    <source>
        <dbReference type="Pfam" id="PF14008"/>
    </source>
</evidence>
<evidence type="ECO:0000256" key="3">
    <source>
        <dbReference type="RuleBase" id="RU361203"/>
    </source>
</evidence>
<keyword evidence="8" id="KW-1185">Reference proteome</keyword>
<protein>
    <recommendedName>
        <fullName evidence="3">Purple acid phosphatase</fullName>
        <ecNumber evidence="3">3.1.3.2</ecNumber>
    </recommendedName>
</protein>
<accession>F1A3B9</accession>
<keyword evidence="2" id="KW-0325">Glycoprotein</keyword>
<evidence type="ECO:0000259" key="4">
    <source>
        <dbReference type="Pfam" id="PF00149"/>
    </source>
</evidence>
<comment type="similarity">
    <text evidence="3">Belongs to the metallophosphoesterase superfamily. Purple acid phosphatase family.</text>
</comment>
<evidence type="ECO:0000313" key="7">
    <source>
        <dbReference type="EMBL" id="EGC29313.1"/>
    </source>
</evidence>
<keyword evidence="1 3" id="KW-0732">Signal</keyword>
<proteinExistence type="inferred from homology"/>
<dbReference type="InterPro" id="IPR004843">
    <property type="entry name" value="Calcineurin-like_PHP"/>
</dbReference>
<dbReference type="SUPFAM" id="SSF56300">
    <property type="entry name" value="Metallo-dependent phosphatases"/>
    <property type="match status" value="1"/>
</dbReference>
<dbReference type="InterPro" id="IPR025733">
    <property type="entry name" value="PAPs_C"/>
</dbReference>
<dbReference type="GeneID" id="10506160"/>
<dbReference type="RefSeq" id="XP_003294161.1">
    <property type="nucleotide sequence ID" value="XM_003294113.1"/>
</dbReference>
<dbReference type="PANTHER" id="PTHR45867:SF10">
    <property type="entry name" value="PURPLE ACID PHOSPHATASE"/>
    <property type="match status" value="1"/>
</dbReference>
<dbReference type="InterPro" id="IPR008963">
    <property type="entry name" value="Purple_acid_Pase-like_N"/>
</dbReference>
<dbReference type="InterPro" id="IPR015914">
    <property type="entry name" value="PAPs_N"/>
</dbReference>
<dbReference type="AlphaFoldDB" id="F1A3B9"/>